<proteinExistence type="predicted"/>
<protein>
    <submittedName>
        <fullName evidence="8">Unannotated protein</fullName>
    </submittedName>
</protein>
<dbReference type="PANTHER" id="PTHR43441">
    <property type="entry name" value="RIBOSOMAL-PROTEIN-SERINE ACETYLTRANSFERASE"/>
    <property type="match status" value="1"/>
</dbReference>
<dbReference type="EMBL" id="CAESAD010000001">
    <property type="protein sequence ID" value="CAB4332154.1"/>
    <property type="molecule type" value="Genomic_DNA"/>
</dbReference>
<dbReference type="EMBL" id="CAESAI010000054">
    <property type="protein sequence ID" value="CAB4344371.1"/>
    <property type="molecule type" value="Genomic_DNA"/>
</dbReference>
<organism evidence="8">
    <name type="scientific">freshwater metagenome</name>
    <dbReference type="NCBI Taxonomy" id="449393"/>
    <lineage>
        <taxon>unclassified sequences</taxon>
        <taxon>metagenomes</taxon>
        <taxon>ecological metagenomes</taxon>
    </lineage>
</organism>
<evidence type="ECO:0000313" key="6">
    <source>
        <dbReference type="EMBL" id="CAB4845880.1"/>
    </source>
</evidence>
<name>A0A6J7T1R4_9ZZZZ</name>
<dbReference type="EMBL" id="CAFBPK010000002">
    <property type="protein sequence ID" value="CAB5008256.1"/>
    <property type="molecule type" value="Genomic_DNA"/>
</dbReference>
<dbReference type="EMBL" id="CAFBIX010000002">
    <property type="protein sequence ID" value="CAB4845880.1"/>
    <property type="molecule type" value="Genomic_DNA"/>
</dbReference>
<evidence type="ECO:0000313" key="5">
    <source>
        <dbReference type="EMBL" id="CAB4809745.1"/>
    </source>
</evidence>
<evidence type="ECO:0000313" key="8">
    <source>
        <dbReference type="EMBL" id="CAB5047041.1"/>
    </source>
</evidence>
<dbReference type="Pfam" id="PF13302">
    <property type="entry name" value="Acetyltransf_3"/>
    <property type="match status" value="1"/>
</dbReference>
<dbReference type="InterPro" id="IPR016181">
    <property type="entry name" value="Acyl_CoA_acyltransferase"/>
</dbReference>
<dbReference type="Gene3D" id="3.40.630.30">
    <property type="match status" value="1"/>
</dbReference>
<dbReference type="FunFam" id="3.40.630.30:FF:000047">
    <property type="entry name" value="Acetyltransferase, GNAT family"/>
    <property type="match status" value="1"/>
</dbReference>
<evidence type="ECO:0000313" key="7">
    <source>
        <dbReference type="EMBL" id="CAB5008256.1"/>
    </source>
</evidence>
<dbReference type="GO" id="GO:0005737">
    <property type="term" value="C:cytoplasm"/>
    <property type="evidence" value="ECO:0007669"/>
    <property type="project" value="TreeGrafter"/>
</dbReference>
<dbReference type="InterPro" id="IPR000182">
    <property type="entry name" value="GNAT_dom"/>
</dbReference>
<dbReference type="EMBL" id="CAFAAO010000017">
    <property type="protein sequence ID" value="CAB4809745.1"/>
    <property type="molecule type" value="Genomic_DNA"/>
</dbReference>
<dbReference type="EMBL" id="CAFBQG010000042">
    <property type="protein sequence ID" value="CAB5047041.1"/>
    <property type="molecule type" value="Genomic_DNA"/>
</dbReference>
<gene>
    <name evidence="4" type="ORF">UFOPK2648_01165</name>
    <name evidence="5" type="ORF">UFOPK3037_01208</name>
    <name evidence="6" type="ORF">UFOPK3278_00125</name>
    <name evidence="3" type="ORF">UFOPK3406_01359</name>
    <name evidence="2" type="ORF">UFOPK3925_00290</name>
    <name evidence="7" type="ORF">UFOPK4097_00154</name>
    <name evidence="8" type="ORF">UFOPK4301_00482</name>
</gene>
<feature type="domain" description="N-acetyltransferase" evidence="1">
    <location>
        <begin position="40"/>
        <end position="205"/>
    </location>
</feature>
<accession>A0A6J7T1R4</accession>
<dbReference type="InterPro" id="IPR051908">
    <property type="entry name" value="Ribosomal_N-acetyltransferase"/>
</dbReference>
<evidence type="ECO:0000313" key="4">
    <source>
        <dbReference type="EMBL" id="CAB4716221.1"/>
    </source>
</evidence>
<evidence type="ECO:0000313" key="2">
    <source>
        <dbReference type="EMBL" id="CAB4332154.1"/>
    </source>
</evidence>
<dbReference type="GO" id="GO:0008999">
    <property type="term" value="F:protein-N-terminal-alanine acetyltransferase activity"/>
    <property type="evidence" value="ECO:0007669"/>
    <property type="project" value="TreeGrafter"/>
</dbReference>
<dbReference type="EMBL" id="CAEZYC010000082">
    <property type="protein sequence ID" value="CAB4716221.1"/>
    <property type="molecule type" value="Genomic_DNA"/>
</dbReference>
<dbReference type="GO" id="GO:1990189">
    <property type="term" value="F:protein N-terminal-serine acetyltransferase activity"/>
    <property type="evidence" value="ECO:0007669"/>
    <property type="project" value="TreeGrafter"/>
</dbReference>
<dbReference type="PANTHER" id="PTHR43441:SF2">
    <property type="entry name" value="FAMILY ACETYLTRANSFERASE, PUTATIVE (AFU_ORTHOLOGUE AFUA_7G00850)-RELATED"/>
    <property type="match status" value="1"/>
</dbReference>
<dbReference type="AlphaFoldDB" id="A0A6J7T1R4"/>
<evidence type="ECO:0000259" key="1">
    <source>
        <dbReference type="PROSITE" id="PS51186"/>
    </source>
</evidence>
<reference evidence="8" key="1">
    <citation type="submission" date="2020-05" db="EMBL/GenBank/DDBJ databases">
        <authorList>
            <person name="Chiriac C."/>
            <person name="Salcher M."/>
            <person name="Ghai R."/>
            <person name="Kavagutti S V."/>
        </authorList>
    </citation>
    <scope>NUCLEOTIDE SEQUENCE</scope>
</reference>
<dbReference type="PROSITE" id="PS51186">
    <property type="entry name" value="GNAT"/>
    <property type="match status" value="1"/>
</dbReference>
<sequence length="253" mass="28562">MKISSVKNEFGDPIGLPVSQVSTPSLPDDSAKLTGQYCYLEVLDAEKHTADLFAAYSLDTDGRLWTYMPQGPFNSEAEYRTWVEGAQHKADPFFYAIIDSESNKAVGVASYLRVDPGASSIEVGWITYSPLIQQKPIATEAMYLMMKNAFDMGYRRYEWKCNSLNQPSINAAMRLGMSFEGLFRQATMVKGHNRDTAWFAIIDRDWPVAQDAYETWLSPENFDSAGQQKLRLSDLTAPIVEARWPSLNLDVQR</sequence>
<evidence type="ECO:0000313" key="3">
    <source>
        <dbReference type="EMBL" id="CAB4344371.1"/>
    </source>
</evidence>
<dbReference type="SUPFAM" id="SSF55729">
    <property type="entry name" value="Acyl-CoA N-acyltransferases (Nat)"/>
    <property type="match status" value="1"/>
</dbReference>